<comment type="caution">
    <text evidence="3">The sequence shown here is derived from an EMBL/GenBank/DDBJ whole genome shotgun (WGS) entry which is preliminary data.</text>
</comment>
<keyword evidence="2" id="KW-0812">Transmembrane</keyword>
<dbReference type="GO" id="GO:0016757">
    <property type="term" value="F:glycosyltransferase activity"/>
    <property type="evidence" value="ECO:0007669"/>
    <property type="project" value="InterPro"/>
</dbReference>
<dbReference type="PANTHER" id="PTHR20961:SF38">
    <property type="entry name" value="PROTEIN O-LINKED-MANNOSE BETA-1,4-N-ACETYLGLUCOSAMINYLTRANSFERASE 2"/>
    <property type="match status" value="1"/>
</dbReference>
<dbReference type="EMBL" id="JBAMMX010000024">
    <property type="protein sequence ID" value="KAK6916159.1"/>
    <property type="molecule type" value="Genomic_DNA"/>
</dbReference>
<protein>
    <submittedName>
        <fullName evidence="3">Glycosyltransferase 61</fullName>
    </submittedName>
</protein>
<evidence type="ECO:0000256" key="1">
    <source>
        <dbReference type="SAM" id="MobiDB-lite"/>
    </source>
</evidence>
<dbReference type="AlphaFoldDB" id="A0AAN8UNS1"/>
<keyword evidence="2" id="KW-1133">Transmembrane helix</keyword>
<sequence>MIKPNSQAERTDRNSIPIPRHPKQQKRHTSPSSSHLSPKLFFSTLTICAALFLFFQIHSLQTSPWAFLGQWQRRVNTPLTFTNCTKDFPSMSRKLRQSVTFLPLKDLRFAQTAMQGHTWFMSSLYDTHKEGEVQYQQFPSESSQGRLLCIKGRESHDGAFNYYALAWNESLPYNATYFKGLTFISYNHYDYYNIWHGLSSMVPFVGWHRKEGCAVPNRWILYHWGELRNSVNPWLKTLMEVTFGNAFIETFEGFDNDGPFCFEKAVVMRHNEGGMSRERRMEVYDLMRCKARRRCKLSLEGRWKDVDEWGVPVIGMTLLMRRGARSWKNDSAVIEIFQRECKKIENCRLIVSYPINLSFCDQATKNRLTFICDIKYNVRLMSLTDIVVSPHGAQLSNLIFMDRYGSIMEFFPKGWKQLAGVGQLVFRWLASWAGMIHQGTWHDPNGEHCPYSEDDRRCMSVFKNGKLGHDEKAFAKWVRTVLKQVQARKMDEALSKNGTTTPNEL</sequence>
<gene>
    <name evidence="3" type="ORF">RJ641_019020</name>
</gene>
<evidence type="ECO:0000313" key="4">
    <source>
        <dbReference type="Proteomes" id="UP001370490"/>
    </source>
</evidence>
<feature type="transmembrane region" description="Helical" evidence="2">
    <location>
        <begin position="36"/>
        <end position="55"/>
    </location>
</feature>
<dbReference type="InterPro" id="IPR007657">
    <property type="entry name" value="Glycosyltransferase_61"/>
</dbReference>
<proteinExistence type="predicted"/>
<keyword evidence="2" id="KW-0472">Membrane</keyword>
<dbReference type="PANTHER" id="PTHR20961">
    <property type="entry name" value="GLYCOSYLTRANSFERASE"/>
    <property type="match status" value="1"/>
</dbReference>
<name>A0AAN8UNS1_9MAGN</name>
<keyword evidence="4" id="KW-1185">Reference proteome</keyword>
<feature type="compositionally biased region" description="Basic residues" evidence="1">
    <location>
        <begin position="20"/>
        <end position="29"/>
    </location>
</feature>
<feature type="region of interest" description="Disordered" evidence="1">
    <location>
        <begin position="1"/>
        <end position="36"/>
    </location>
</feature>
<accession>A0AAN8UNS1</accession>
<organism evidence="3 4">
    <name type="scientific">Dillenia turbinata</name>
    <dbReference type="NCBI Taxonomy" id="194707"/>
    <lineage>
        <taxon>Eukaryota</taxon>
        <taxon>Viridiplantae</taxon>
        <taxon>Streptophyta</taxon>
        <taxon>Embryophyta</taxon>
        <taxon>Tracheophyta</taxon>
        <taxon>Spermatophyta</taxon>
        <taxon>Magnoliopsida</taxon>
        <taxon>eudicotyledons</taxon>
        <taxon>Gunneridae</taxon>
        <taxon>Pentapetalae</taxon>
        <taxon>Dilleniales</taxon>
        <taxon>Dilleniaceae</taxon>
        <taxon>Dillenia</taxon>
    </lineage>
</organism>
<dbReference type="Proteomes" id="UP001370490">
    <property type="component" value="Unassembled WGS sequence"/>
</dbReference>
<evidence type="ECO:0000256" key="2">
    <source>
        <dbReference type="SAM" id="Phobius"/>
    </source>
</evidence>
<evidence type="ECO:0000313" key="3">
    <source>
        <dbReference type="EMBL" id="KAK6916159.1"/>
    </source>
</evidence>
<reference evidence="3 4" key="1">
    <citation type="submission" date="2023-12" db="EMBL/GenBank/DDBJ databases">
        <title>A high-quality genome assembly for Dillenia turbinata (Dilleniales).</title>
        <authorList>
            <person name="Chanderbali A."/>
        </authorList>
    </citation>
    <scope>NUCLEOTIDE SEQUENCE [LARGE SCALE GENOMIC DNA]</scope>
    <source>
        <strain evidence="3">LSX21</strain>
        <tissue evidence="3">Leaf</tissue>
    </source>
</reference>